<dbReference type="EMBL" id="JAPDMZ010000210">
    <property type="protein sequence ID" value="KAK0545969.1"/>
    <property type="molecule type" value="Genomic_DNA"/>
</dbReference>
<feature type="region of interest" description="Disordered" evidence="1">
    <location>
        <begin position="721"/>
        <end position="760"/>
    </location>
</feature>
<dbReference type="InterPro" id="IPR000219">
    <property type="entry name" value="DH_dom"/>
</dbReference>
<feature type="domain" description="PB1" evidence="4">
    <location>
        <begin position="1059"/>
        <end position="1145"/>
    </location>
</feature>
<dbReference type="PANTHER" id="PTHR47339:SF1">
    <property type="entry name" value="CELL DIVISION CONTROL PROTEIN 24"/>
    <property type="match status" value="1"/>
</dbReference>
<dbReference type="Pfam" id="PF15411">
    <property type="entry name" value="PH_10"/>
    <property type="match status" value="1"/>
</dbReference>
<dbReference type="Pfam" id="PF06395">
    <property type="entry name" value="CDC24"/>
    <property type="match status" value="1"/>
</dbReference>
<dbReference type="Pfam" id="PF00621">
    <property type="entry name" value="RhoGEF"/>
    <property type="match status" value="1"/>
</dbReference>
<dbReference type="SUPFAM" id="SSF54277">
    <property type="entry name" value="CAD &amp; PB1 domains"/>
    <property type="match status" value="1"/>
</dbReference>
<feature type="region of interest" description="Disordered" evidence="1">
    <location>
        <begin position="992"/>
        <end position="1054"/>
    </location>
</feature>
<gene>
    <name evidence="5" type="primary">CDC24</name>
    <name evidence="5" type="ORF">OC846_005465</name>
</gene>
<dbReference type="GO" id="GO:0005634">
    <property type="term" value="C:nucleus"/>
    <property type="evidence" value="ECO:0007669"/>
    <property type="project" value="TreeGrafter"/>
</dbReference>
<dbReference type="InterPro" id="IPR053026">
    <property type="entry name" value="CDC42_GEF"/>
</dbReference>
<evidence type="ECO:0000259" key="4">
    <source>
        <dbReference type="PROSITE" id="PS51745"/>
    </source>
</evidence>
<dbReference type="GO" id="GO:0005737">
    <property type="term" value="C:cytoplasm"/>
    <property type="evidence" value="ECO:0007669"/>
    <property type="project" value="TreeGrafter"/>
</dbReference>
<accession>A0AAN6GKS6</accession>
<dbReference type="InterPro" id="IPR000270">
    <property type="entry name" value="PB1_dom"/>
</dbReference>
<dbReference type="Gene3D" id="3.10.20.90">
    <property type="entry name" value="Phosphatidylinositol 3-kinase Catalytic Subunit, Chain A, domain 1"/>
    <property type="match status" value="1"/>
</dbReference>
<dbReference type="SUPFAM" id="SSF48065">
    <property type="entry name" value="DBL homology domain (DH-domain)"/>
    <property type="match status" value="1"/>
</dbReference>
<dbReference type="Gene3D" id="1.20.900.10">
    <property type="entry name" value="Dbl homology (DH) domain"/>
    <property type="match status" value="1"/>
</dbReference>
<feature type="region of interest" description="Disordered" evidence="1">
    <location>
        <begin position="1"/>
        <end position="94"/>
    </location>
</feature>
<organism evidence="5 6">
    <name type="scientific">Tilletia horrida</name>
    <dbReference type="NCBI Taxonomy" id="155126"/>
    <lineage>
        <taxon>Eukaryota</taxon>
        <taxon>Fungi</taxon>
        <taxon>Dikarya</taxon>
        <taxon>Basidiomycota</taxon>
        <taxon>Ustilaginomycotina</taxon>
        <taxon>Exobasidiomycetes</taxon>
        <taxon>Tilletiales</taxon>
        <taxon>Tilletiaceae</taxon>
        <taxon>Tilletia</taxon>
    </lineage>
</organism>
<dbReference type="CDD" id="cd00160">
    <property type="entry name" value="RhoGEF"/>
    <property type="match status" value="1"/>
</dbReference>
<feature type="compositionally biased region" description="Polar residues" evidence="1">
    <location>
        <begin position="730"/>
        <end position="747"/>
    </location>
</feature>
<evidence type="ECO:0000313" key="5">
    <source>
        <dbReference type="EMBL" id="KAK0545969.1"/>
    </source>
</evidence>
<dbReference type="CDD" id="cd13246">
    <property type="entry name" value="PH_Scd1"/>
    <property type="match status" value="1"/>
</dbReference>
<feature type="domain" description="PH" evidence="2">
    <location>
        <begin position="548"/>
        <end position="687"/>
    </location>
</feature>
<dbReference type="InterPro" id="IPR053793">
    <property type="entry name" value="PB1-like"/>
</dbReference>
<feature type="region of interest" description="Disordered" evidence="1">
    <location>
        <begin position="592"/>
        <end position="614"/>
    </location>
</feature>
<dbReference type="InterPro" id="IPR011993">
    <property type="entry name" value="PH-like_dom_sf"/>
</dbReference>
<dbReference type="InterPro" id="IPR035899">
    <property type="entry name" value="DBL_dom_sf"/>
</dbReference>
<dbReference type="SMART" id="SM00233">
    <property type="entry name" value="PH"/>
    <property type="match status" value="1"/>
</dbReference>
<feature type="compositionally biased region" description="Polar residues" evidence="1">
    <location>
        <begin position="1018"/>
        <end position="1027"/>
    </location>
</feature>
<dbReference type="PROSITE" id="PS50003">
    <property type="entry name" value="PH_DOMAIN"/>
    <property type="match status" value="1"/>
</dbReference>
<dbReference type="PROSITE" id="PS51745">
    <property type="entry name" value="PB1"/>
    <property type="match status" value="1"/>
</dbReference>
<sequence>MLRPIRKQSLSGSVLSGVSDPNQFASAPPSPSPYIQHQHHPQSYFSSSAAGASTSSLGASTTMSSSSQPTSSTTATTSASATNPNNNNSSSFILNGVGPGGATLAHGAPQAASTIGNRPAIAGSSLYQACLNLQDRLWCVDGYGKHFIEGHAIEAAIAAKPPPPDSNSSSVDSSGLMTPTGLGMGGIPNIAGGSSGGGLGSNVSLDSTEPVSKLWATFRLGSPLCYLWNIYSIATDQPPDPSSGSHVVEINYDLAALRYNHRDCKKFAAYFVMHLGRDRLDDFKPDNIFRVTDLYLDDTNGFVKIVKTVSRFLDSFEKLGLLVPSQDPKAGIRHEAISAASGSLAMTVNELLNTERKYVQDLEAMQNYARALQKYNILPPDTIHKLFGNLNALVDVARRFLISVEENARRPPEDQHFGHAVMAMENDFAVYEPFCANYSLALDTINSETPNMLLLKDCPGSEDYYLTPNYELPSLLIKPVQRICKYPLLLEQIIKNTPDDAPHKEELLDGLHVVKRIAEKVNETQRMQENEQIVKELEVRVDDWKGHNIYTFGPLLLHEHFTVMKSDTEREYYVYLFERILLCCKDPPGLPVNPKDKKKKDKKPTAPVPGIAKKEKTPLQLKGRIFTENMTGAYPQTKIGSVLGVPGGQYSLQIWWRNEHDIETLGLKCKNEEQLNKWKTAVNRLIDEAAAKRKLSYSSTSSIAAAGGGANGMSPMMANNMAGAGANGRRLTNGSSSFPMTPLSDTSPFPFRSGGSLREDMDPGYAAAAALSRVPSGPSASSAMTPTQQIQAQAQAAAVAAGYGVSRFSQPAEQRDRKMSMSQDAAAAAAANRPRARTEDQDGATMAQWRSHSPAAGLPGNVPGGGRPPMPWNPASMNGMGPDGGMPMHPGGSGSTVSAHTIRKASSSRQLRPAVAPLQLNNGGMGSGMSTHSGHMVGGPHRAAAVQQRINTNEGMEFMDVATPSPTAESFGPGMYPGGPSSVAQRRAVIGGMDEGQNGSSTSLSRSGSESMAAYRNRSASNPQSYVPISHLNAPPLPRHSPPTSSTVGPNGNPPVSQAVKLIISHGDEKFTIVVLQSIGFGDLQDKVTKKLRLCSARKTFPETGVRIRYVDEDGDVVAMNTDDDVQMAFEAGRKTRQDVTLVVS</sequence>
<feature type="compositionally biased region" description="Low complexity" evidence="1">
    <location>
        <begin position="1000"/>
        <end position="1011"/>
    </location>
</feature>
<name>A0AAN6GKS6_9BASI</name>
<feature type="region of interest" description="Disordered" evidence="1">
    <location>
        <begin position="810"/>
        <end position="872"/>
    </location>
</feature>
<keyword evidence="6" id="KW-1185">Reference proteome</keyword>
<feature type="compositionally biased region" description="Low complexity" evidence="1">
    <location>
        <begin position="46"/>
        <end position="91"/>
    </location>
</feature>
<protein>
    <submittedName>
        <fullName evidence="5">Guanine nucleotide exchange factor for Cdc42p</fullName>
    </submittedName>
</protein>
<evidence type="ECO:0000259" key="3">
    <source>
        <dbReference type="PROSITE" id="PS50010"/>
    </source>
</evidence>
<dbReference type="InterPro" id="IPR001849">
    <property type="entry name" value="PH_domain"/>
</dbReference>
<dbReference type="AlphaFoldDB" id="A0AAN6GKS6"/>
<dbReference type="Gene3D" id="2.30.29.30">
    <property type="entry name" value="Pleckstrin-homology domain (PH domain)/Phosphotyrosine-binding domain (PTB)"/>
    <property type="match status" value="1"/>
</dbReference>
<dbReference type="GO" id="GO:0005085">
    <property type="term" value="F:guanyl-nucleotide exchange factor activity"/>
    <property type="evidence" value="ECO:0007669"/>
    <property type="project" value="InterPro"/>
</dbReference>
<comment type="caution">
    <text evidence="5">The sequence shown here is derived from an EMBL/GenBank/DDBJ whole genome shotgun (WGS) entry which is preliminary data.</text>
</comment>
<feature type="domain" description="DH" evidence="3">
    <location>
        <begin position="343"/>
        <end position="524"/>
    </location>
</feature>
<dbReference type="GO" id="GO:0000935">
    <property type="term" value="C:division septum"/>
    <property type="evidence" value="ECO:0007669"/>
    <property type="project" value="TreeGrafter"/>
</dbReference>
<dbReference type="GO" id="GO:0031106">
    <property type="term" value="P:septin ring organization"/>
    <property type="evidence" value="ECO:0007669"/>
    <property type="project" value="TreeGrafter"/>
</dbReference>
<dbReference type="InterPro" id="IPR033511">
    <property type="entry name" value="Cdc24/Scd1_PH_dom"/>
</dbReference>
<dbReference type="SMART" id="SM00325">
    <property type="entry name" value="RhoGEF"/>
    <property type="match status" value="1"/>
</dbReference>
<dbReference type="GO" id="GO:0035556">
    <property type="term" value="P:intracellular signal transduction"/>
    <property type="evidence" value="ECO:0007669"/>
    <property type="project" value="InterPro"/>
</dbReference>
<dbReference type="SMART" id="SM00666">
    <property type="entry name" value="PB1"/>
    <property type="match status" value="1"/>
</dbReference>
<evidence type="ECO:0000313" key="6">
    <source>
        <dbReference type="Proteomes" id="UP001176517"/>
    </source>
</evidence>
<evidence type="ECO:0000259" key="2">
    <source>
        <dbReference type="PROSITE" id="PS50003"/>
    </source>
</evidence>
<dbReference type="InterPro" id="IPR010481">
    <property type="entry name" value="Cdc24/Scd1_N"/>
</dbReference>
<proteinExistence type="predicted"/>
<dbReference type="PROSITE" id="PS50010">
    <property type="entry name" value="DH_2"/>
    <property type="match status" value="1"/>
</dbReference>
<dbReference type="InterPro" id="IPR001331">
    <property type="entry name" value="GDS_CDC24_CS"/>
</dbReference>
<dbReference type="GO" id="GO:0030010">
    <property type="term" value="P:establishment of cell polarity"/>
    <property type="evidence" value="ECO:0007669"/>
    <property type="project" value="TreeGrafter"/>
</dbReference>
<evidence type="ECO:0000256" key="1">
    <source>
        <dbReference type="SAM" id="MobiDB-lite"/>
    </source>
</evidence>
<dbReference type="SUPFAM" id="SSF50729">
    <property type="entry name" value="PH domain-like"/>
    <property type="match status" value="1"/>
</dbReference>
<dbReference type="GO" id="GO:0043332">
    <property type="term" value="C:mating projection tip"/>
    <property type="evidence" value="ECO:0007669"/>
    <property type="project" value="TreeGrafter"/>
</dbReference>
<dbReference type="Pfam" id="PF00564">
    <property type="entry name" value="PB1"/>
    <property type="match status" value="1"/>
</dbReference>
<dbReference type="CDD" id="cd05992">
    <property type="entry name" value="PB1"/>
    <property type="match status" value="1"/>
</dbReference>
<dbReference type="PROSITE" id="PS00741">
    <property type="entry name" value="DH_1"/>
    <property type="match status" value="1"/>
</dbReference>
<feature type="compositionally biased region" description="Low complexity" evidence="1">
    <location>
        <begin position="9"/>
        <end position="19"/>
    </location>
</feature>
<dbReference type="PANTHER" id="PTHR47339">
    <property type="entry name" value="CELL DIVISION CONTROL PROTEIN 24"/>
    <property type="match status" value="1"/>
</dbReference>
<reference evidence="5" key="1">
    <citation type="journal article" date="2023" name="PhytoFront">
        <title>Draft Genome Resources of Seven Strains of Tilletia horrida, Causal Agent of Kernel Smut of Rice.</title>
        <authorList>
            <person name="Khanal S."/>
            <person name="Antony Babu S."/>
            <person name="Zhou X.G."/>
        </authorList>
    </citation>
    <scope>NUCLEOTIDE SEQUENCE</scope>
    <source>
        <strain evidence="5">TX6</strain>
    </source>
</reference>
<dbReference type="Proteomes" id="UP001176517">
    <property type="component" value="Unassembled WGS sequence"/>
</dbReference>
<feature type="compositionally biased region" description="Polar residues" evidence="1">
    <location>
        <begin position="1042"/>
        <end position="1054"/>
    </location>
</feature>